<keyword evidence="2" id="KW-1185">Reference proteome</keyword>
<dbReference type="EMBL" id="LFYR01000167">
    <property type="protein sequence ID" value="KMZ75465.1"/>
    <property type="molecule type" value="Genomic_DNA"/>
</dbReference>
<comment type="caution">
    <text evidence="1">The sequence shown here is derived from an EMBL/GenBank/DDBJ whole genome shotgun (WGS) entry which is preliminary data.</text>
</comment>
<evidence type="ECO:0000313" key="2">
    <source>
        <dbReference type="Proteomes" id="UP000036987"/>
    </source>
</evidence>
<evidence type="ECO:0000313" key="1">
    <source>
        <dbReference type="EMBL" id="KMZ75465.1"/>
    </source>
</evidence>
<dbReference type="Proteomes" id="UP000036987">
    <property type="component" value="Unassembled WGS sequence"/>
</dbReference>
<proteinExistence type="predicted"/>
<gene>
    <name evidence="1" type="ORF">ZOSMA_114G00620</name>
</gene>
<dbReference type="AlphaFoldDB" id="A0A0K9Q4S3"/>
<accession>A0A0K9Q4S3</accession>
<protein>
    <submittedName>
        <fullName evidence="1">Uncharacterized protein</fullName>
    </submittedName>
</protein>
<reference evidence="2" key="1">
    <citation type="journal article" date="2016" name="Nature">
        <title>The genome of the seagrass Zostera marina reveals angiosperm adaptation to the sea.</title>
        <authorList>
            <person name="Olsen J.L."/>
            <person name="Rouze P."/>
            <person name="Verhelst B."/>
            <person name="Lin Y.-C."/>
            <person name="Bayer T."/>
            <person name="Collen J."/>
            <person name="Dattolo E."/>
            <person name="De Paoli E."/>
            <person name="Dittami S."/>
            <person name="Maumus F."/>
            <person name="Michel G."/>
            <person name="Kersting A."/>
            <person name="Lauritano C."/>
            <person name="Lohaus R."/>
            <person name="Toepel M."/>
            <person name="Tonon T."/>
            <person name="Vanneste K."/>
            <person name="Amirebrahimi M."/>
            <person name="Brakel J."/>
            <person name="Bostroem C."/>
            <person name="Chovatia M."/>
            <person name="Grimwood J."/>
            <person name="Jenkins J.W."/>
            <person name="Jueterbock A."/>
            <person name="Mraz A."/>
            <person name="Stam W.T."/>
            <person name="Tice H."/>
            <person name="Bornberg-Bauer E."/>
            <person name="Green P.J."/>
            <person name="Pearson G.A."/>
            <person name="Procaccini G."/>
            <person name="Duarte C.M."/>
            <person name="Schmutz J."/>
            <person name="Reusch T.B.H."/>
            <person name="Van de Peer Y."/>
        </authorList>
    </citation>
    <scope>NUCLEOTIDE SEQUENCE [LARGE SCALE GENOMIC DNA]</scope>
    <source>
        <strain evidence="2">cv. Finnish</strain>
    </source>
</reference>
<organism evidence="1 2">
    <name type="scientific">Zostera marina</name>
    <name type="common">Eelgrass</name>
    <dbReference type="NCBI Taxonomy" id="29655"/>
    <lineage>
        <taxon>Eukaryota</taxon>
        <taxon>Viridiplantae</taxon>
        <taxon>Streptophyta</taxon>
        <taxon>Embryophyta</taxon>
        <taxon>Tracheophyta</taxon>
        <taxon>Spermatophyta</taxon>
        <taxon>Magnoliopsida</taxon>
        <taxon>Liliopsida</taxon>
        <taxon>Zosteraceae</taxon>
        <taxon>Zostera</taxon>
    </lineage>
</organism>
<name>A0A0K9Q4S3_ZOSMR</name>
<sequence>MRQRSEGEQSRSIHCSVPWRKEKNLSQLPILRSVLALDSPLQIRYNQNRSP</sequence>